<dbReference type="PANTHER" id="PTHR43130">
    <property type="entry name" value="ARAC-FAMILY TRANSCRIPTIONAL REGULATOR"/>
    <property type="match status" value="1"/>
</dbReference>
<accession>A0A507DPY2</accession>
<reference evidence="2 3" key="1">
    <citation type="journal article" date="2019" name="Sci. Rep.">
        <title>Comparative genomics of chytrid fungi reveal insights into the obligate biotrophic and pathogenic lifestyle of Synchytrium endobioticum.</title>
        <authorList>
            <person name="van de Vossenberg B.T.L.H."/>
            <person name="Warris S."/>
            <person name="Nguyen H.D.T."/>
            <person name="van Gent-Pelzer M.P.E."/>
            <person name="Joly D.L."/>
            <person name="van de Geest H.C."/>
            <person name="Bonants P.J.M."/>
            <person name="Smith D.S."/>
            <person name="Levesque C.A."/>
            <person name="van der Lee T.A.J."/>
        </authorList>
    </citation>
    <scope>NUCLEOTIDE SEQUENCE [LARGE SCALE GENOMIC DNA]</scope>
    <source>
        <strain evidence="2 3">CBS 809.83</strain>
    </source>
</reference>
<dbReference type="CDD" id="cd03139">
    <property type="entry name" value="GATase1_PfpI_2"/>
    <property type="match status" value="1"/>
</dbReference>
<dbReference type="Proteomes" id="UP000318582">
    <property type="component" value="Unassembled WGS sequence"/>
</dbReference>
<comment type="caution">
    <text evidence="2">The sequence shown here is derived from an EMBL/GenBank/DDBJ whole genome shotgun (WGS) entry which is preliminary data.</text>
</comment>
<dbReference type="AlphaFoldDB" id="A0A507DPY2"/>
<dbReference type="Pfam" id="PF01965">
    <property type="entry name" value="DJ-1_PfpI"/>
    <property type="match status" value="1"/>
</dbReference>
<dbReference type="Gene3D" id="3.40.50.880">
    <property type="match status" value="1"/>
</dbReference>
<keyword evidence="3" id="KW-1185">Reference proteome</keyword>
<evidence type="ECO:0000259" key="1">
    <source>
        <dbReference type="Pfam" id="PF01965"/>
    </source>
</evidence>
<organism evidence="2 3">
    <name type="scientific">Powellomyces hirtus</name>
    <dbReference type="NCBI Taxonomy" id="109895"/>
    <lineage>
        <taxon>Eukaryota</taxon>
        <taxon>Fungi</taxon>
        <taxon>Fungi incertae sedis</taxon>
        <taxon>Chytridiomycota</taxon>
        <taxon>Chytridiomycota incertae sedis</taxon>
        <taxon>Chytridiomycetes</taxon>
        <taxon>Spizellomycetales</taxon>
        <taxon>Powellomycetaceae</taxon>
        <taxon>Powellomyces</taxon>
    </lineage>
</organism>
<protein>
    <recommendedName>
        <fullName evidence="1">DJ-1/PfpI domain-containing protein</fullName>
    </recommendedName>
</protein>
<dbReference type="PANTHER" id="PTHR43130:SF15">
    <property type="entry name" value="THIJ_PFPI FAMILY PROTEIN (AFU_ORTHOLOGUE AFUA_5G14240)"/>
    <property type="match status" value="1"/>
</dbReference>
<proteinExistence type="predicted"/>
<dbReference type="InterPro" id="IPR029062">
    <property type="entry name" value="Class_I_gatase-like"/>
</dbReference>
<dbReference type="InterPro" id="IPR002818">
    <property type="entry name" value="DJ-1/PfpI"/>
</dbReference>
<gene>
    <name evidence="2" type="ORF">PhCBS80983_g06288</name>
</gene>
<sequence length="504" mass="52773">MTVIAALLFPGWELLDVQGPYAVLAKAAALSNQTASPSQQPRFVVVAETTAKPVHSSAHFPVLADYDYKSCPQVDLLLIPGGPGTLHYARDSALLTFVRKQSEAATYVASICTGSSILAEAGLLARRKATTNKALYSMQTQYGGGAIEWIHKARYVVDGKFMTASGVSAGLDLGFELARLLFGDGAAQKVANATGYTPLSDGEDPFATLHKKGGGLGSALYFHAAELLATSITKQGTDSLGKPYFTPLGAPPLPFPPFTIARPHAVTVFLLPGFDALDIAMIGEACFGLERSHKMELVAVGHNEAGKDEEIDKDRLIVGGGDATSSAISPFARIVRVQCDRSVNNRTAVFPQSQTPQVGGKAPAAGAGLFSSGTSSSNVVILPSVPESKTTDIFANPDSPPAVILQAIMDAKTNNSGATVLACGDLFAYKLRELGVVDDQAIKAYESDSRWGRAGTCFIAKSGVTAVTPMLTIVNEQAGLAATKSAAMKLEICPRLLPEGVVLS</sequence>
<dbReference type="InterPro" id="IPR052158">
    <property type="entry name" value="INH-QAR"/>
</dbReference>
<dbReference type="SUPFAM" id="SSF52317">
    <property type="entry name" value="Class I glutamine amidotransferase-like"/>
    <property type="match status" value="1"/>
</dbReference>
<evidence type="ECO:0000313" key="2">
    <source>
        <dbReference type="EMBL" id="TPX53441.1"/>
    </source>
</evidence>
<feature type="domain" description="DJ-1/PfpI" evidence="1">
    <location>
        <begin position="4"/>
        <end position="178"/>
    </location>
</feature>
<dbReference type="EMBL" id="QEAQ01000223">
    <property type="protein sequence ID" value="TPX53441.1"/>
    <property type="molecule type" value="Genomic_DNA"/>
</dbReference>
<name>A0A507DPY2_9FUNG</name>
<evidence type="ECO:0000313" key="3">
    <source>
        <dbReference type="Proteomes" id="UP000318582"/>
    </source>
</evidence>
<dbReference type="STRING" id="109895.A0A507DPY2"/>